<dbReference type="EMBL" id="MTYJ01000139">
    <property type="protein sequence ID" value="OQV12681.1"/>
    <property type="molecule type" value="Genomic_DNA"/>
</dbReference>
<dbReference type="Proteomes" id="UP000192578">
    <property type="component" value="Unassembled WGS sequence"/>
</dbReference>
<sequence>MKDLSLPAFLAFVHSVHRLILEIVPDADLGAITEVVKRADGKRPDGMTMIPFWHGKALVWGATVLDTVAVSHIVGSTAQAGRAAREAEDKKLRTYAELEGQYLFVPLAFKTFGTWGAQSKRLIAEIGRRITNQTGKKRTTDFFTTDQY</sequence>
<gene>
    <name evidence="1" type="ORF">BV898_13089</name>
</gene>
<dbReference type="OrthoDB" id="2016582at2759"/>
<dbReference type="AlphaFoldDB" id="A0A1W0WBU6"/>
<comment type="caution">
    <text evidence="1">The sequence shown here is derived from an EMBL/GenBank/DDBJ whole genome shotgun (WGS) entry which is preliminary data.</text>
</comment>
<accession>A0A1W0WBU6</accession>
<keyword evidence="2" id="KW-1185">Reference proteome</keyword>
<evidence type="ECO:0000313" key="1">
    <source>
        <dbReference type="EMBL" id="OQV12681.1"/>
    </source>
</evidence>
<evidence type="ECO:0000313" key="2">
    <source>
        <dbReference type="Proteomes" id="UP000192578"/>
    </source>
</evidence>
<reference evidence="2" key="1">
    <citation type="submission" date="2017-01" db="EMBL/GenBank/DDBJ databases">
        <title>Comparative genomics of anhydrobiosis in the tardigrade Hypsibius dujardini.</title>
        <authorList>
            <person name="Yoshida Y."/>
            <person name="Koutsovoulos G."/>
            <person name="Laetsch D."/>
            <person name="Stevens L."/>
            <person name="Kumar S."/>
            <person name="Horikawa D."/>
            <person name="Ishino K."/>
            <person name="Komine S."/>
            <person name="Tomita M."/>
            <person name="Blaxter M."/>
            <person name="Arakawa K."/>
        </authorList>
    </citation>
    <scope>NUCLEOTIDE SEQUENCE [LARGE SCALE GENOMIC DNA]</scope>
    <source>
        <strain evidence="2">Z151</strain>
    </source>
</reference>
<protein>
    <submittedName>
        <fullName evidence="1">Uncharacterized protein</fullName>
    </submittedName>
</protein>
<organism evidence="1 2">
    <name type="scientific">Hypsibius exemplaris</name>
    <name type="common">Freshwater tardigrade</name>
    <dbReference type="NCBI Taxonomy" id="2072580"/>
    <lineage>
        <taxon>Eukaryota</taxon>
        <taxon>Metazoa</taxon>
        <taxon>Ecdysozoa</taxon>
        <taxon>Tardigrada</taxon>
        <taxon>Eutardigrada</taxon>
        <taxon>Parachela</taxon>
        <taxon>Hypsibioidea</taxon>
        <taxon>Hypsibiidae</taxon>
        <taxon>Hypsibius</taxon>
    </lineage>
</organism>
<proteinExistence type="predicted"/>
<name>A0A1W0WBU6_HYPEX</name>